<dbReference type="CDD" id="cd05005">
    <property type="entry name" value="SIS_PHI"/>
    <property type="match status" value="1"/>
</dbReference>
<gene>
    <name evidence="3" type="ORF">SAMN05660742_102214</name>
</gene>
<dbReference type="GO" id="GO:0016853">
    <property type="term" value="F:isomerase activity"/>
    <property type="evidence" value="ECO:0007669"/>
    <property type="project" value="UniProtKB-KW"/>
</dbReference>
<evidence type="ECO:0000313" key="4">
    <source>
        <dbReference type="Proteomes" id="UP000199662"/>
    </source>
</evidence>
<dbReference type="EMBL" id="FNZK01000002">
    <property type="protein sequence ID" value="SEI99635.1"/>
    <property type="molecule type" value="Genomic_DNA"/>
</dbReference>
<dbReference type="PANTHER" id="PTHR43443">
    <property type="entry name" value="3-HEXULOSE-6-PHOSPHATE ISOMERASE"/>
    <property type="match status" value="1"/>
</dbReference>
<dbReference type="PANTHER" id="PTHR43443:SF1">
    <property type="entry name" value="3-HEXULOSE-6-PHOSPHATE ISOMERASE"/>
    <property type="match status" value="1"/>
</dbReference>
<dbReference type="NCBIfam" id="TIGR03127">
    <property type="entry name" value="RuMP_HxlB"/>
    <property type="match status" value="1"/>
</dbReference>
<dbReference type="GO" id="GO:1901135">
    <property type="term" value="P:carbohydrate derivative metabolic process"/>
    <property type="evidence" value="ECO:0007669"/>
    <property type="project" value="InterPro"/>
</dbReference>
<dbReference type="RefSeq" id="WP_091829069.1">
    <property type="nucleotide sequence ID" value="NZ_FNZK01000002.1"/>
</dbReference>
<dbReference type="AlphaFoldDB" id="A0A1H6VHF8"/>
<protein>
    <submittedName>
        <fullName evidence="3">6-phospho-3-hexuloisomerase</fullName>
    </submittedName>
</protein>
<dbReference type="InterPro" id="IPR001347">
    <property type="entry name" value="SIS_dom"/>
</dbReference>
<accession>A0A1H6VHF8</accession>
<dbReference type="SUPFAM" id="SSF53697">
    <property type="entry name" value="SIS domain"/>
    <property type="match status" value="1"/>
</dbReference>
<dbReference type="Pfam" id="PF01380">
    <property type="entry name" value="SIS"/>
    <property type="match status" value="1"/>
</dbReference>
<dbReference type="STRING" id="84035.SAMN05660742_102214"/>
<feature type="domain" description="SIS" evidence="2">
    <location>
        <begin position="26"/>
        <end position="169"/>
    </location>
</feature>
<evidence type="ECO:0000313" key="3">
    <source>
        <dbReference type="EMBL" id="SEI99635.1"/>
    </source>
</evidence>
<dbReference type="PROSITE" id="PS51464">
    <property type="entry name" value="SIS"/>
    <property type="match status" value="1"/>
</dbReference>
<organism evidence="3 4">
    <name type="scientific">Propionispira arboris</name>
    <dbReference type="NCBI Taxonomy" id="84035"/>
    <lineage>
        <taxon>Bacteria</taxon>
        <taxon>Bacillati</taxon>
        <taxon>Bacillota</taxon>
        <taxon>Negativicutes</taxon>
        <taxon>Selenomonadales</taxon>
        <taxon>Selenomonadaceae</taxon>
        <taxon>Propionispira</taxon>
    </lineage>
</organism>
<comment type="similarity">
    <text evidence="1">Belongs to the SIS family. PHI subfamily.</text>
</comment>
<dbReference type="GO" id="GO:0097367">
    <property type="term" value="F:carbohydrate derivative binding"/>
    <property type="evidence" value="ECO:0007669"/>
    <property type="project" value="InterPro"/>
</dbReference>
<dbReference type="InterPro" id="IPR046348">
    <property type="entry name" value="SIS_dom_sf"/>
</dbReference>
<sequence length="183" mass="20019">MSIMETILNEIHGVIKEINETEIDQAVTKLLTAKRIFVIGEGRSGLMAKAFAMRLMHLGAESYVIGETITPAIHKEDMLVAISGSGSTHHVVWTAQKAKEEGVVVQVISATKEGELAKFADSLIFVPAATKFRHKGEASSMQPLGSLFDQSAHIIFDALCMKYAIEKQVSQSESFKMHSNLES</sequence>
<dbReference type="Gene3D" id="3.40.50.10490">
    <property type="entry name" value="Glucose-6-phosphate isomerase like protein, domain 1"/>
    <property type="match status" value="1"/>
</dbReference>
<reference evidence="3 4" key="1">
    <citation type="submission" date="2016-10" db="EMBL/GenBank/DDBJ databases">
        <authorList>
            <person name="de Groot N.N."/>
        </authorList>
    </citation>
    <scope>NUCLEOTIDE SEQUENCE [LARGE SCALE GENOMIC DNA]</scope>
    <source>
        <strain evidence="3 4">DSM 2179</strain>
    </source>
</reference>
<evidence type="ECO:0000259" key="2">
    <source>
        <dbReference type="PROSITE" id="PS51464"/>
    </source>
</evidence>
<dbReference type="InterPro" id="IPR017552">
    <property type="entry name" value="PHI/rmpB"/>
</dbReference>
<dbReference type="Proteomes" id="UP000199662">
    <property type="component" value="Unassembled WGS sequence"/>
</dbReference>
<keyword evidence="4" id="KW-1185">Reference proteome</keyword>
<evidence type="ECO:0000256" key="1">
    <source>
        <dbReference type="ARBA" id="ARBA00009235"/>
    </source>
</evidence>
<keyword evidence="3" id="KW-0413">Isomerase</keyword>
<name>A0A1H6VHF8_9FIRM</name>
<proteinExistence type="inferred from homology"/>